<dbReference type="PRINTS" id="PR00081">
    <property type="entry name" value="GDHRDH"/>
</dbReference>
<dbReference type="InterPro" id="IPR002347">
    <property type="entry name" value="SDR_fam"/>
</dbReference>
<evidence type="ECO:0000256" key="3">
    <source>
        <dbReference type="ARBA" id="ARBA00023002"/>
    </source>
</evidence>
<comment type="similarity">
    <text evidence="1">Belongs to the short-chain dehydrogenases/reductases (SDR) family.</text>
</comment>
<dbReference type="SUPFAM" id="SSF51735">
    <property type="entry name" value="NAD(P)-binding Rossmann-fold domains"/>
    <property type="match status" value="1"/>
</dbReference>
<dbReference type="PANTHER" id="PTHR43618:SF8">
    <property type="entry name" value="7ALPHA-HYDROXYSTEROID DEHYDROGENASE"/>
    <property type="match status" value="1"/>
</dbReference>
<evidence type="ECO:0000313" key="6">
    <source>
        <dbReference type="Proteomes" id="UP001521785"/>
    </source>
</evidence>
<dbReference type="Proteomes" id="UP001521785">
    <property type="component" value="Unassembled WGS sequence"/>
</dbReference>
<dbReference type="InterPro" id="IPR036291">
    <property type="entry name" value="NAD(P)-bd_dom_sf"/>
</dbReference>
<sequence>MPRQKFQSEKTPIRNYPDPEDKNRVTMADDLSASKLFSFTSHIALITGGASGLGEMAAQAFIQNGARVIIASRKESELKKTSDRLNALGPGKCEYVVADLKDKAGCVALCEEVKKRTDRLTVLLNNSGATWGADYYDFPESGWDKLMALNVKSIYYVTVGLEPLLLKGTSKEFPSRVINVASIAGIQTVDVTVSESGGLAQPGTGTYSYGPSKAACIHLTKLQASKLAPKNIMVNVICPGVFPSKMTAFGLSKFRDTLEAGQPTGRIGKPSDFGGLVLFLSSLASAHMTGNVLEIDGGQNLTGWRGKAKSESKI</sequence>
<proteinExistence type="inferred from homology"/>
<protein>
    <recommendedName>
        <fullName evidence="7">3-oxoacyl-reductase</fullName>
    </recommendedName>
</protein>
<feature type="region of interest" description="Disordered" evidence="4">
    <location>
        <begin position="1"/>
        <end position="24"/>
    </location>
</feature>
<dbReference type="Pfam" id="PF13561">
    <property type="entry name" value="adh_short_C2"/>
    <property type="match status" value="1"/>
</dbReference>
<dbReference type="InterPro" id="IPR052178">
    <property type="entry name" value="Sec_Metab_Biosynth_SDR"/>
</dbReference>
<reference evidence="5 6" key="1">
    <citation type="submission" date="2024-02" db="EMBL/GenBank/DDBJ databases">
        <title>De novo assembly and annotation of 12 fungi associated with fruit tree decline syndrome in Ontario, Canada.</title>
        <authorList>
            <person name="Sulman M."/>
            <person name="Ellouze W."/>
            <person name="Ilyukhin E."/>
        </authorList>
    </citation>
    <scope>NUCLEOTIDE SEQUENCE [LARGE SCALE GENOMIC DNA]</scope>
    <source>
        <strain evidence="5 6">M42-189</strain>
    </source>
</reference>
<gene>
    <name evidence="5" type="ORF">SLS60_003928</name>
</gene>
<dbReference type="EMBL" id="JAKJXO020000004">
    <property type="protein sequence ID" value="KAL1606523.1"/>
    <property type="molecule type" value="Genomic_DNA"/>
</dbReference>
<evidence type="ECO:0000256" key="2">
    <source>
        <dbReference type="ARBA" id="ARBA00022857"/>
    </source>
</evidence>
<comment type="caution">
    <text evidence="5">The sequence shown here is derived from an EMBL/GenBank/DDBJ whole genome shotgun (WGS) entry which is preliminary data.</text>
</comment>
<evidence type="ECO:0000313" key="5">
    <source>
        <dbReference type="EMBL" id="KAL1606523.1"/>
    </source>
</evidence>
<evidence type="ECO:0000256" key="4">
    <source>
        <dbReference type="SAM" id="MobiDB-lite"/>
    </source>
</evidence>
<keyword evidence="6" id="KW-1185">Reference proteome</keyword>
<organism evidence="5 6">
    <name type="scientific">Paraconiothyrium brasiliense</name>
    <dbReference type="NCBI Taxonomy" id="300254"/>
    <lineage>
        <taxon>Eukaryota</taxon>
        <taxon>Fungi</taxon>
        <taxon>Dikarya</taxon>
        <taxon>Ascomycota</taxon>
        <taxon>Pezizomycotina</taxon>
        <taxon>Dothideomycetes</taxon>
        <taxon>Pleosporomycetidae</taxon>
        <taxon>Pleosporales</taxon>
        <taxon>Massarineae</taxon>
        <taxon>Didymosphaeriaceae</taxon>
        <taxon>Paraconiothyrium</taxon>
    </lineage>
</organism>
<dbReference type="PANTHER" id="PTHR43618">
    <property type="entry name" value="7-ALPHA-HYDROXYSTEROID DEHYDROGENASE"/>
    <property type="match status" value="1"/>
</dbReference>
<dbReference type="PRINTS" id="PR00080">
    <property type="entry name" value="SDRFAMILY"/>
</dbReference>
<dbReference type="Gene3D" id="3.40.50.720">
    <property type="entry name" value="NAD(P)-binding Rossmann-like Domain"/>
    <property type="match status" value="1"/>
</dbReference>
<evidence type="ECO:0000256" key="1">
    <source>
        <dbReference type="ARBA" id="ARBA00006484"/>
    </source>
</evidence>
<evidence type="ECO:0008006" key="7">
    <source>
        <dbReference type="Google" id="ProtNLM"/>
    </source>
</evidence>
<accession>A0ABR3RQN9</accession>
<keyword evidence="3" id="KW-0560">Oxidoreductase</keyword>
<keyword evidence="2" id="KW-0521">NADP</keyword>
<name>A0ABR3RQN9_9PLEO</name>